<dbReference type="EMBL" id="JAWHTF010000005">
    <property type="protein sequence ID" value="MDU8886466.1"/>
    <property type="molecule type" value="Genomic_DNA"/>
</dbReference>
<accession>A0ABU3U848</accession>
<dbReference type="RefSeq" id="WP_316662517.1">
    <property type="nucleotide sequence ID" value="NZ_JAWHTF010000005.1"/>
</dbReference>
<gene>
    <name evidence="1" type="ORF">RXV94_09865</name>
</gene>
<dbReference type="Proteomes" id="UP001268651">
    <property type="component" value="Unassembled WGS sequence"/>
</dbReference>
<dbReference type="Pfam" id="PF07366">
    <property type="entry name" value="SnoaL"/>
    <property type="match status" value="1"/>
</dbReference>
<dbReference type="InterPro" id="IPR009959">
    <property type="entry name" value="Cyclase_SnoaL-like"/>
</dbReference>
<comment type="caution">
    <text evidence="1">The sequence shown here is derived from an EMBL/GenBank/DDBJ whole genome shotgun (WGS) entry which is preliminary data.</text>
</comment>
<name>A0ABU3U848_9FLAO</name>
<protein>
    <submittedName>
        <fullName evidence="1">Ester cyclase</fullName>
    </submittedName>
</protein>
<sequence length="128" mass="14592">MKTKEIKKPIEKYFESHDTKYLAEDAVFINMETNELTIGKEAIGNMLNYIYHVAFDAYLEKTNSIVTDDKALLEGMFTGKHIGDFAGISATNKTVKVPLCVSYDLEDNLIKIARIYMLSNRMIDQLTN</sequence>
<evidence type="ECO:0000313" key="1">
    <source>
        <dbReference type="EMBL" id="MDU8886466.1"/>
    </source>
</evidence>
<proteinExistence type="predicted"/>
<reference evidence="1 2" key="1">
    <citation type="submission" date="2023-10" db="EMBL/GenBank/DDBJ databases">
        <title>Marimonas sp. nov. isolated from tidal mud flat.</title>
        <authorList>
            <person name="Jaincy N.J."/>
            <person name="Srinivasan S."/>
            <person name="Lee S.-S."/>
        </authorList>
    </citation>
    <scope>NUCLEOTIDE SEQUENCE [LARGE SCALE GENOMIC DNA]</scope>
    <source>
        <strain evidence="1 2">MJ-SS3</strain>
    </source>
</reference>
<keyword evidence="2" id="KW-1185">Reference proteome</keyword>
<evidence type="ECO:0000313" key="2">
    <source>
        <dbReference type="Proteomes" id="UP001268651"/>
    </source>
</evidence>
<organism evidence="1 2">
    <name type="scientific">Gilvirhabdus luticola</name>
    <dbReference type="NCBI Taxonomy" id="3079858"/>
    <lineage>
        <taxon>Bacteria</taxon>
        <taxon>Pseudomonadati</taxon>
        <taxon>Bacteroidota</taxon>
        <taxon>Flavobacteriia</taxon>
        <taxon>Flavobacteriales</taxon>
        <taxon>Flavobacteriaceae</taxon>
        <taxon>Gilvirhabdus</taxon>
    </lineage>
</organism>
<dbReference type="InterPro" id="IPR032710">
    <property type="entry name" value="NTF2-like_dom_sf"/>
</dbReference>
<dbReference type="Gene3D" id="3.10.450.50">
    <property type="match status" value="1"/>
</dbReference>
<dbReference type="SUPFAM" id="SSF54427">
    <property type="entry name" value="NTF2-like"/>
    <property type="match status" value="1"/>
</dbReference>